<organism evidence="1 2">
    <name type="scientific">Nannocystis exedens</name>
    <dbReference type="NCBI Taxonomy" id="54"/>
    <lineage>
        <taxon>Bacteria</taxon>
        <taxon>Pseudomonadati</taxon>
        <taxon>Myxococcota</taxon>
        <taxon>Polyangia</taxon>
        <taxon>Nannocystales</taxon>
        <taxon>Nannocystaceae</taxon>
        <taxon>Nannocystis</taxon>
    </lineage>
</organism>
<gene>
    <name evidence="1" type="ORF">SAMN02745121_07720</name>
</gene>
<dbReference type="Pfam" id="PF05526">
    <property type="entry name" value="R_equi_Vir"/>
    <property type="match status" value="1"/>
</dbReference>
<dbReference type="InterPro" id="IPR008810">
    <property type="entry name" value="R_equi_Vir"/>
</dbReference>
<dbReference type="Proteomes" id="UP000199400">
    <property type="component" value="Unassembled WGS sequence"/>
</dbReference>
<protein>
    <submittedName>
        <fullName evidence="1">Virulence-associated protein</fullName>
    </submittedName>
</protein>
<dbReference type="OrthoDB" id="1366306at2"/>
<evidence type="ECO:0000313" key="2">
    <source>
        <dbReference type="Proteomes" id="UP000199400"/>
    </source>
</evidence>
<dbReference type="Gene3D" id="2.40.128.480">
    <property type="entry name" value="Rhodococcus equi virulence-associated protein"/>
    <property type="match status" value="1"/>
</dbReference>
<proteinExistence type="predicted"/>
<dbReference type="AlphaFoldDB" id="A0A1I2H3Z0"/>
<reference evidence="2" key="1">
    <citation type="submission" date="2016-10" db="EMBL/GenBank/DDBJ databases">
        <authorList>
            <person name="Varghese N."/>
            <person name="Submissions S."/>
        </authorList>
    </citation>
    <scope>NUCLEOTIDE SEQUENCE [LARGE SCALE GENOMIC DNA]</scope>
    <source>
        <strain evidence="2">ATCC 25963</strain>
    </source>
</reference>
<accession>A0A1I2H3Z0</accession>
<dbReference type="InterPro" id="IPR038625">
    <property type="entry name" value="R_equi_Vir_sf"/>
</dbReference>
<keyword evidence="2" id="KW-1185">Reference proteome</keyword>
<dbReference type="EMBL" id="FOMX01000038">
    <property type="protein sequence ID" value="SFF24855.1"/>
    <property type="molecule type" value="Genomic_DNA"/>
</dbReference>
<dbReference type="RefSeq" id="WP_096331781.1">
    <property type="nucleotide sequence ID" value="NZ_FOMX01000038.1"/>
</dbReference>
<name>A0A1I2H3Z0_9BACT</name>
<sequence>MSTIISRDIVAHDLRSALHGKLDPAKLDEACRKICATSTSYSANGSVASFIFYLQFQVNITTSGGKSFNGKAGGASTPGGGALYGDVYTDNLDLLYRATHSFQFTGTPVYFSLVFFDGSSNVLGTFQSGAVSIVSGIGGGTGSWS</sequence>
<evidence type="ECO:0000313" key="1">
    <source>
        <dbReference type="EMBL" id="SFF24855.1"/>
    </source>
</evidence>